<evidence type="ECO:0000313" key="2">
    <source>
        <dbReference type="EMBL" id="ADL34759.1"/>
    </source>
</evidence>
<dbReference type="EMBL" id="CP001810">
    <property type="protein sequence ID" value="ADL34759.1"/>
    <property type="molecule type" value="Genomic_DNA"/>
</dbReference>
<dbReference type="Gene3D" id="2.60.320.10">
    <property type="entry name" value="N-utilization substance G protein NusG, insert domain"/>
    <property type="match status" value="1"/>
</dbReference>
<name>E0RYR4_BUTPB</name>
<keyword evidence="3" id="KW-1185">Reference proteome</keyword>
<feature type="transmembrane region" description="Helical" evidence="1">
    <location>
        <begin position="12"/>
        <end position="31"/>
    </location>
</feature>
<dbReference type="eggNOG" id="COG5341">
    <property type="taxonomic scope" value="Bacteria"/>
</dbReference>
<organism evidence="2 3">
    <name type="scientific">Butyrivibrio proteoclasticus (strain ATCC 51982 / DSM 14932 / B316)</name>
    <name type="common">Clostridium proteoclasticum</name>
    <dbReference type="NCBI Taxonomy" id="515622"/>
    <lineage>
        <taxon>Bacteria</taxon>
        <taxon>Bacillati</taxon>
        <taxon>Bacillota</taxon>
        <taxon>Clostridia</taxon>
        <taxon>Lachnospirales</taxon>
        <taxon>Lachnospiraceae</taxon>
        <taxon>Butyrivibrio</taxon>
    </lineage>
</organism>
<dbReference type="InterPro" id="IPR038690">
    <property type="entry name" value="NusG_2_sf"/>
</dbReference>
<reference evidence="2 3" key="1">
    <citation type="journal article" date="2010" name="PLoS ONE">
        <title>The glycobiome of the rumen bacterium Butyrivibrio proteoclasticus B316(T) highlights adaptation to a polysaccharide-rich environment.</title>
        <authorList>
            <person name="Kelly W.J."/>
            <person name="Leahy S.C."/>
            <person name="Altermann E."/>
            <person name="Yeoman C.J."/>
            <person name="Dunne J.C."/>
            <person name="Kong Z."/>
            <person name="Pacheco D.M."/>
            <person name="Li D."/>
            <person name="Noel S.J."/>
            <person name="Moon C.D."/>
            <person name="Cookson A.L."/>
            <person name="Attwood G.T."/>
        </authorList>
    </citation>
    <scope>NUCLEOTIDE SEQUENCE [LARGE SCALE GENOMIC DNA]</scope>
    <source>
        <strain evidence="3">ATCC 51982 / DSM 14932 / B316</strain>
    </source>
</reference>
<dbReference type="HOGENOM" id="CLU_130936_1_2_9"/>
<dbReference type="KEGG" id="bpb:bpr_I2025"/>
<evidence type="ECO:0000256" key="1">
    <source>
        <dbReference type="SAM" id="Phobius"/>
    </source>
</evidence>
<keyword evidence="1" id="KW-0812">Transmembrane</keyword>
<accession>E0RYR4</accession>
<evidence type="ECO:0000313" key="3">
    <source>
        <dbReference type="Proteomes" id="UP000001299"/>
    </source>
</evidence>
<dbReference type="Pfam" id="PF07009">
    <property type="entry name" value="NusG_II"/>
    <property type="match status" value="1"/>
</dbReference>
<dbReference type="Proteomes" id="UP000001299">
    <property type="component" value="Chromosome 1"/>
</dbReference>
<sequence>MLNKKIFGKNDLILIIFLLIMTSVVGVIIFFTKHEGKQVVVSVDGVVTDIYSIEDDGTYEIQGYDGGRNILVIADGVAYMSEASCPDHLCMGMGRISNVGQSIICLPNRVIIEIRDEKTIEPEYDTVS</sequence>
<dbReference type="AlphaFoldDB" id="E0RYR4"/>
<proteinExistence type="predicted"/>
<protein>
    <submittedName>
        <fullName evidence="2">Uncharacterized protein</fullName>
    </submittedName>
</protein>
<keyword evidence="1" id="KW-1133">Transmembrane helix</keyword>
<gene>
    <name evidence="2" type="ordered locus">bpr_I2025</name>
</gene>
<dbReference type="STRING" id="515622.bpr_I2025"/>
<keyword evidence="1" id="KW-0472">Membrane</keyword>
<dbReference type="CDD" id="cd09911">
    <property type="entry name" value="Lin0431_like"/>
    <property type="match status" value="1"/>
</dbReference>